<dbReference type="OrthoDB" id="176403at2"/>
<evidence type="ECO:0000313" key="2">
    <source>
        <dbReference type="EMBL" id="KEK24789.1"/>
    </source>
</evidence>
<comment type="caution">
    <text evidence="2">The sequence shown here is derived from an EMBL/GenBank/DDBJ whole genome shotgun (WGS) entry which is preliminary data.</text>
</comment>
<dbReference type="Pfam" id="PF13712">
    <property type="entry name" value="Glyco_tranf_2_5"/>
    <property type="match status" value="1"/>
</dbReference>
<dbReference type="eggNOG" id="COG1216">
    <property type="taxonomic scope" value="Bacteria"/>
</dbReference>
<dbReference type="AlphaFoldDB" id="A0A073KBY0"/>
<evidence type="ECO:0000259" key="1">
    <source>
        <dbReference type="Pfam" id="PF13712"/>
    </source>
</evidence>
<reference evidence="2 3" key="1">
    <citation type="submission" date="2014-06" db="EMBL/GenBank/DDBJ databases">
        <title>Draft genome sequence of Bacillus gaemokensis JCM 15801 (MCCC 1A00707).</title>
        <authorList>
            <person name="Lai Q."/>
            <person name="Liu Y."/>
            <person name="Shao Z."/>
        </authorList>
    </citation>
    <scope>NUCLEOTIDE SEQUENCE [LARGE SCALE GENOMIC DNA]</scope>
    <source>
        <strain evidence="2 3">JCM 15801</strain>
    </source>
</reference>
<keyword evidence="3" id="KW-1185">Reference proteome</keyword>
<evidence type="ECO:0000313" key="3">
    <source>
        <dbReference type="Proteomes" id="UP000027778"/>
    </source>
</evidence>
<gene>
    <name evidence="2" type="ORF">BAGA_21125</name>
</gene>
<dbReference type="EMBL" id="JOTM01000004">
    <property type="protein sequence ID" value="KEK24789.1"/>
    <property type="molecule type" value="Genomic_DNA"/>
</dbReference>
<organism evidence="2 3">
    <name type="scientific">Bacillus gaemokensis</name>
    <dbReference type="NCBI Taxonomy" id="574375"/>
    <lineage>
        <taxon>Bacteria</taxon>
        <taxon>Bacillati</taxon>
        <taxon>Bacillota</taxon>
        <taxon>Bacilli</taxon>
        <taxon>Bacillales</taxon>
        <taxon>Bacillaceae</taxon>
        <taxon>Bacillus</taxon>
        <taxon>Bacillus cereus group</taxon>
    </lineage>
</organism>
<accession>A0A073KBY0</accession>
<dbReference type="STRING" id="574375.AZF08_12150"/>
<feature type="domain" description="Streptomycin biosynthesis protein StrF" evidence="1">
    <location>
        <begin position="8"/>
        <end position="219"/>
    </location>
</feature>
<dbReference type="Proteomes" id="UP000027778">
    <property type="component" value="Unassembled WGS sequence"/>
</dbReference>
<dbReference type="RefSeq" id="WP_033673963.1">
    <property type="nucleotide sequence ID" value="NZ_JOTM01000004.1"/>
</dbReference>
<sequence length="226" mass="26640">MKEKTILVVVCVNNEELFEQCEWQIKNVIVPPEFQVRIFPVYHAKSMTSAYNQALSYPAKYKVYLHQDTFIINRNLFIDLISIFASNEKLGLIGVAGCQYLPQNGIWWEGKNLVGQVIEYRRKNYQLLSLEKEFYESKTFTSVQAIDGLLMATQYDLPWREDLFDGFHFYDVSQSLEFRKAGYLVGILDQTRIWCIHYNGDEFDPITYEKYRQVFVKHYMDSTSPT</sequence>
<dbReference type="InterPro" id="IPR059123">
    <property type="entry name" value="StrF_dom"/>
</dbReference>
<dbReference type="SUPFAM" id="SSF53448">
    <property type="entry name" value="Nucleotide-diphospho-sugar transferases"/>
    <property type="match status" value="1"/>
</dbReference>
<dbReference type="Gene3D" id="3.90.550.10">
    <property type="entry name" value="Spore Coat Polysaccharide Biosynthesis Protein SpsA, Chain A"/>
    <property type="match status" value="1"/>
</dbReference>
<dbReference type="InterPro" id="IPR029044">
    <property type="entry name" value="Nucleotide-diphossugar_trans"/>
</dbReference>
<proteinExistence type="predicted"/>
<protein>
    <submittedName>
        <fullName evidence="2">Streptomycin biosynthesis protein StrF</fullName>
    </submittedName>
</protein>
<name>A0A073KBY0_9BACI</name>